<reference evidence="2 3" key="1">
    <citation type="submission" date="2020-08" db="EMBL/GenBank/DDBJ databases">
        <title>Sequencing the genomes of 1000 actinobacteria strains.</title>
        <authorList>
            <person name="Klenk H.-P."/>
        </authorList>
    </citation>
    <scope>NUCLEOTIDE SEQUENCE [LARGE SCALE GENOMIC DNA]</scope>
    <source>
        <strain evidence="2 3">DSM 41654</strain>
    </source>
</reference>
<evidence type="ECO:0000256" key="1">
    <source>
        <dbReference type="SAM" id="Phobius"/>
    </source>
</evidence>
<dbReference type="Proteomes" id="UP000540506">
    <property type="component" value="Unassembled WGS sequence"/>
</dbReference>
<proteinExistence type="predicted"/>
<protein>
    <submittedName>
        <fullName evidence="2">Uncharacterized protein</fullName>
    </submittedName>
</protein>
<evidence type="ECO:0000313" key="2">
    <source>
        <dbReference type="EMBL" id="MBB4922357.1"/>
    </source>
</evidence>
<keyword evidence="1" id="KW-1133">Transmembrane helix</keyword>
<comment type="caution">
    <text evidence="2">The sequence shown here is derived from an EMBL/GenBank/DDBJ whole genome shotgun (WGS) entry which is preliminary data.</text>
</comment>
<sequence>MTATWVLMGAVGLATAGLLVLGVLGMRLWLDVRGLAKQVDTAAQALTGAAEELGESVESVRG</sequence>
<name>A0A7W7QYV8_KITKI</name>
<dbReference type="AlphaFoldDB" id="A0A7W7QYV8"/>
<evidence type="ECO:0000313" key="3">
    <source>
        <dbReference type="Proteomes" id="UP000540506"/>
    </source>
</evidence>
<dbReference type="RefSeq" id="WP_184943622.1">
    <property type="nucleotide sequence ID" value="NZ_JACHJV010000001.1"/>
</dbReference>
<keyword evidence="1" id="KW-0812">Transmembrane</keyword>
<keyword evidence="1" id="KW-0472">Membrane</keyword>
<feature type="transmembrane region" description="Helical" evidence="1">
    <location>
        <begin position="6"/>
        <end position="30"/>
    </location>
</feature>
<organism evidence="2 3">
    <name type="scientific">Kitasatospora kifunensis</name>
    <name type="common">Streptomyces kifunensis</name>
    <dbReference type="NCBI Taxonomy" id="58351"/>
    <lineage>
        <taxon>Bacteria</taxon>
        <taxon>Bacillati</taxon>
        <taxon>Actinomycetota</taxon>
        <taxon>Actinomycetes</taxon>
        <taxon>Kitasatosporales</taxon>
        <taxon>Streptomycetaceae</taxon>
        <taxon>Kitasatospora</taxon>
    </lineage>
</organism>
<dbReference type="EMBL" id="JACHJV010000001">
    <property type="protein sequence ID" value="MBB4922357.1"/>
    <property type="molecule type" value="Genomic_DNA"/>
</dbReference>
<keyword evidence="3" id="KW-1185">Reference proteome</keyword>
<accession>A0A7W7QYV8</accession>
<gene>
    <name evidence="2" type="ORF">FHR34_001350</name>
</gene>